<dbReference type="NCBIfam" id="TIGR02129">
    <property type="entry name" value="hisA_euk"/>
    <property type="match status" value="1"/>
</dbReference>
<dbReference type="GO" id="GO:0005737">
    <property type="term" value="C:cytoplasm"/>
    <property type="evidence" value="ECO:0007669"/>
    <property type="project" value="TreeGrafter"/>
</dbReference>
<dbReference type="Gene3D" id="3.20.20.70">
    <property type="entry name" value="Aldolase class I"/>
    <property type="match status" value="1"/>
</dbReference>
<dbReference type="Proteomes" id="UP000298133">
    <property type="component" value="Unassembled WGS sequence"/>
</dbReference>
<proteinExistence type="inferred from homology"/>
<evidence type="ECO:0000256" key="6">
    <source>
        <dbReference type="RuleBase" id="RU003657"/>
    </source>
</evidence>
<comment type="pathway">
    <text evidence="5">Amino-acid biosynthesis.</text>
</comment>
<accession>A0A4Y8UM15</accession>
<name>A0A4Y8UM15_9GAMM</name>
<evidence type="ECO:0000313" key="8">
    <source>
        <dbReference type="Proteomes" id="UP000298133"/>
    </source>
</evidence>
<keyword evidence="3 6" id="KW-0368">Histidine biosynthesis</keyword>
<dbReference type="GO" id="GO:0003949">
    <property type="term" value="F:1-(5-phosphoribosyl)-5-[(5-phosphoribosylamino)methylideneamino]imidazole-4-carboxamide isomerase activity"/>
    <property type="evidence" value="ECO:0007669"/>
    <property type="project" value="InterPro"/>
</dbReference>
<dbReference type="OrthoDB" id="9807749at2"/>
<keyword evidence="8" id="KW-1185">Reference proteome</keyword>
<evidence type="ECO:0000256" key="2">
    <source>
        <dbReference type="ARBA" id="ARBA00022605"/>
    </source>
</evidence>
<dbReference type="EMBL" id="SPIA01000001">
    <property type="protein sequence ID" value="TFH68847.1"/>
    <property type="molecule type" value="Genomic_DNA"/>
</dbReference>
<dbReference type="GO" id="GO:0000162">
    <property type="term" value="P:L-tryptophan biosynthetic process"/>
    <property type="evidence" value="ECO:0007669"/>
    <property type="project" value="TreeGrafter"/>
</dbReference>
<gene>
    <name evidence="7" type="primary">hisA</name>
    <name evidence="7" type="ORF">E3W66_02525</name>
</gene>
<dbReference type="InterPro" id="IPR013785">
    <property type="entry name" value="Aldolase_TIM"/>
</dbReference>
<dbReference type="AlphaFoldDB" id="A0A4Y8UM15"/>
<sequence>MTQFRPCIDLHDGAVKQIVGGSLQGDSATTNFVSDKSSGHYAELFKQHSLRGGHVISLGAGNQTAAAQALAAWPGGLQYGGGVTLDNAADYLALGASQVIVTSWLFVERQFSWSRLEQLAAAIGPDQLVLDLSCRRVGDGWQIASDRWQTITDTAVSGQLLTQLGDYCSEFLVHAADVEGLQQGIDGELVALLGGESPIPVTYAGGARSLADLEQVKQLSHGRVDLTIGSALDIFGGSGVSLEACVAWNRAQ</sequence>
<evidence type="ECO:0000256" key="4">
    <source>
        <dbReference type="ARBA" id="ARBA00023235"/>
    </source>
</evidence>
<keyword evidence="2 6" id="KW-0028">Amino-acid biosynthesis</keyword>
<keyword evidence="4 7" id="KW-0413">Isomerase</keyword>
<dbReference type="GO" id="GO:0000105">
    <property type="term" value="P:L-histidine biosynthetic process"/>
    <property type="evidence" value="ECO:0007669"/>
    <property type="project" value="UniProtKB-KW"/>
</dbReference>
<protein>
    <submittedName>
        <fullName evidence="7">Phosphoribosylformimino-5-aminoimidazole carboxamide ribotide isomerase</fullName>
    </submittedName>
</protein>
<dbReference type="FunFam" id="3.20.20.70:FF:000110">
    <property type="entry name" value="1-(5-phosphoribosyl)-5-[(5-phosphoribosylamino)methylideneamino] imidazole-4-carboxamide isomerase, chloroplastic"/>
    <property type="match status" value="1"/>
</dbReference>
<dbReference type="InterPro" id="IPR011060">
    <property type="entry name" value="RibuloseP-bd_barrel"/>
</dbReference>
<dbReference type="SUPFAM" id="SSF51366">
    <property type="entry name" value="Ribulose-phoshate binding barrel"/>
    <property type="match status" value="1"/>
</dbReference>
<evidence type="ECO:0000256" key="3">
    <source>
        <dbReference type="ARBA" id="ARBA00023102"/>
    </source>
</evidence>
<dbReference type="InterPro" id="IPR044524">
    <property type="entry name" value="Isoase_HisA-like"/>
</dbReference>
<dbReference type="CDD" id="cd04723">
    <property type="entry name" value="HisA_HisF"/>
    <property type="match status" value="1"/>
</dbReference>
<dbReference type="Pfam" id="PF00977">
    <property type="entry name" value="His_biosynth"/>
    <property type="match status" value="1"/>
</dbReference>
<organism evidence="7 8">
    <name type="scientific">Gammaproteobacteria bacterium LSUCC0057</name>
    <dbReference type="NCBI Taxonomy" id="2559237"/>
    <lineage>
        <taxon>Bacteria</taxon>
        <taxon>Pseudomonadati</taxon>
        <taxon>Pseudomonadota</taxon>
        <taxon>Gammaproteobacteria</taxon>
        <taxon>Cellvibrionales</taxon>
        <taxon>Porticoccaceae</taxon>
        <taxon>SAR92 clade</taxon>
    </lineage>
</organism>
<reference evidence="7 8" key="1">
    <citation type="submission" date="2019-03" db="EMBL/GenBank/DDBJ databases">
        <title>Draft genome of Gammaproteobacteria bacterium LSUCC0057, a member of the SAR92 clade.</title>
        <authorList>
            <person name="Lanclos V.C."/>
            <person name="Doiron C."/>
            <person name="Henson M.W."/>
            <person name="Thrash J.C."/>
        </authorList>
    </citation>
    <scope>NUCLEOTIDE SEQUENCE [LARGE SCALE GENOMIC DNA]</scope>
    <source>
        <strain evidence="7 8">LSUCC0057</strain>
    </source>
</reference>
<dbReference type="PANTHER" id="PTHR43090">
    <property type="entry name" value="1-(5-PHOSPHORIBOSYL)-5-[(5-PHOSPHORIBOSYLAMINO)METHYLIDENEAMINO] IMIDAZOLE-4-CARBOXAMIDE ISOMERASE"/>
    <property type="match status" value="1"/>
</dbReference>
<comment type="similarity">
    <text evidence="1 6">Belongs to the HisA/HisF family.</text>
</comment>
<dbReference type="PANTHER" id="PTHR43090:SF2">
    <property type="entry name" value="1-(5-PHOSPHORIBOSYL)-5-[(5-PHOSPHORIBOSYLAMINO)METHYLIDENEAMINO] IMIDAZOLE-4-CARBOXAMIDE ISOMERASE"/>
    <property type="match status" value="1"/>
</dbReference>
<comment type="caution">
    <text evidence="7">The sequence shown here is derived from an EMBL/GenBank/DDBJ whole genome shotgun (WGS) entry which is preliminary data.</text>
</comment>
<dbReference type="InterPro" id="IPR006062">
    <property type="entry name" value="His_biosynth"/>
</dbReference>
<dbReference type="InterPro" id="IPR011858">
    <property type="entry name" value="His6/HISN3"/>
</dbReference>
<evidence type="ECO:0000313" key="7">
    <source>
        <dbReference type="EMBL" id="TFH68847.1"/>
    </source>
</evidence>
<evidence type="ECO:0000256" key="1">
    <source>
        <dbReference type="ARBA" id="ARBA00009667"/>
    </source>
</evidence>
<evidence type="ECO:0000256" key="5">
    <source>
        <dbReference type="ARBA" id="ARBA00029440"/>
    </source>
</evidence>